<evidence type="ECO:0000313" key="6">
    <source>
        <dbReference type="Proteomes" id="UP000244925"/>
    </source>
</evidence>
<evidence type="ECO:0000256" key="3">
    <source>
        <dbReference type="ARBA" id="ARBA00022840"/>
    </source>
</evidence>
<dbReference type="PROSITE" id="PS00211">
    <property type="entry name" value="ABC_TRANSPORTER_1"/>
    <property type="match status" value="1"/>
</dbReference>
<evidence type="ECO:0000256" key="2">
    <source>
        <dbReference type="ARBA" id="ARBA00022741"/>
    </source>
</evidence>
<dbReference type="PANTHER" id="PTHR24220:SF689">
    <property type="entry name" value="LIPOPROTEIN-RELEASING SYSTEM ATP-BINDING PROTEIN LOLD"/>
    <property type="match status" value="1"/>
</dbReference>
<dbReference type="GO" id="GO:0016887">
    <property type="term" value="F:ATP hydrolysis activity"/>
    <property type="evidence" value="ECO:0007669"/>
    <property type="project" value="InterPro"/>
</dbReference>
<accession>A0A2V1IZX7</accession>
<dbReference type="GO" id="GO:0005886">
    <property type="term" value="C:plasma membrane"/>
    <property type="evidence" value="ECO:0007669"/>
    <property type="project" value="TreeGrafter"/>
</dbReference>
<dbReference type="GO" id="GO:0022857">
    <property type="term" value="F:transmembrane transporter activity"/>
    <property type="evidence" value="ECO:0007669"/>
    <property type="project" value="TreeGrafter"/>
</dbReference>
<feature type="domain" description="ABC transporter" evidence="4">
    <location>
        <begin position="4"/>
        <end position="219"/>
    </location>
</feature>
<sequence length="219" mass="24247">MAQIELRGLVPEVFARENPTTVKDSGIWLSDKPVSFSRGCRQLIESASGQGKSSLISFIYGRRTDYRGMIAFDGTDIRGLDSSCWTAIRRRAIAWLPQEMMLFPELTARENVEIKRSLTGWRSPRWVEDAFERLGIADRIDSPVGHMSVGQQQRVAIIRTMAQPADFILLDEPVSHLDSQSNDCAASFIEEEASSTGAGIIATSVGNPLALDYTSITHL</sequence>
<organism evidence="5 6">
    <name type="scientific">Paramuribaculum intestinale</name>
    <dbReference type="NCBI Taxonomy" id="2094151"/>
    <lineage>
        <taxon>Bacteria</taxon>
        <taxon>Pseudomonadati</taxon>
        <taxon>Bacteroidota</taxon>
        <taxon>Bacteroidia</taxon>
        <taxon>Bacteroidales</taxon>
        <taxon>Muribaculaceae</taxon>
        <taxon>Paramuribaculum</taxon>
    </lineage>
</organism>
<dbReference type="Pfam" id="PF00005">
    <property type="entry name" value="ABC_tran"/>
    <property type="match status" value="1"/>
</dbReference>
<dbReference type="Proteomes" id="UP000244925">
    <property type="component" value="Unassembled WGS sequence"/>
</dbReference>
<dbReference type="InterPro" id="IPR017871">
    <property type="entry name" value="ABC_transporter-like_CS"/>
</dbReference>
<dbReference type="EMBL" id="PUBV01000009">
    <property type="protein sequence ID" value="PWB07939.1"/>
    <property type="molecule type" value="Genomic_DNA"/>
</dbReference>
<evidence type="ECO:0000259" key="4">
    <source>
        <dbReference type="PROSITE" id="PS50893"/>
    </source>
</evidence>
<evidence type="ECO:0000313" key="5">
    <source>
        <dbReference type="EMBL" id="PWB07939.1"/>
    </source>
</evidence>
<keyword evidence="3 5" id="KW-0067">ATP-binding</keyword>
<dbReference type="SUPFAM" id="SSF52540">
    <property type="entry name" value="P-loop containing nucleoside triphosphate hydrolases"/>
    <property type="match status" value="1"/>
</dbReference>
<dbReference type="PANTHER" id="PTHR24220">
    <property type="entry name" value="IMPORT ATP-BINDING PROTEIN"/>
    <property type="match status" value="1"/>
</dbReference>
<dbReference type="InterPro" id="IPR027417">
    <property type="entry name" value="P-loop_NTPase"/>
</dbReference>
<dbReference type="PROSITE" id="PS50893">
    <property type="entry name" value="ABC_TRANSPORTER_2"/>
    <property type="match status" value="1"/>
</dbReference>
<name>A0A2V1IZX7_9BACT</name>
<gene>
    <name evidence="5" type="ORF">C5O25_05715</name>
</gene>
<comment type="caution">
    <text evidence="5">The sequence shown here is derived from an EMBL/GenBank/DDBJ whole genome shotgun (WGS) entry which is preliminary data.</text>
</comment>
<proteinExistence type="inferred from homology"/>
<dbReference type="InterPro" id="IPR003439">
    <property type="entry name" value="ABC_transporter-like_ATP-bd"/>
</dbReference>
<protein>
    <submittedName>
        <fullName evidence="5">ABC transporter ATP-binding protein</fullName>
    </submittedName>
</protein>
<dbReference type="Gene3D" id="3.40.50.300">
    <property type="entry name" value="P-loop containing nucleotide triphosphate hydrolases"/>
    <property type="match status" value="1"/>
</dbReference>
<evidence type="ECO:0000256" key="1">
    <source>
        <dbReference type="ARBA" id="ARBA00005417"/>
    </source>
</evidence>
<reference evidence="6" key="1">
    <citation type="submission" date="2018-02" db="EMBL/GenBank/DDBJ databases">
        <authorList>
            <person name="Clavel T."/>
            <person name="Strowig T."/>
        </authorList>
    </citation>
    <scope>NUCLEOTIDE SEQUENCE [LARGE SCALE GENOMIC DNA]</scope>
    <source>
        <strain evidence="6">DSM 100764</strain>
    </source>
</reference>
<keyword evidence="6" id="KW-1185">Reference proteome</keyword>
<comment type="similarity">
    <text evidence="1">Belongs to the ABC transporter superfamily.</text>
</comment>
<dbReference type="GO" id="GO:0005524">
    <property type="term" value="F:ATP binding"/>
    <property type="evidence" value="ECO:0007669"/>
    <property type="project" value="UniProtKB-KW"/>
</dbReference>
<dbReference type="AlphaFoldDB" id="A0A2V1IZX7"/>
<keyword evidence="2" id="KW-0547">Nucleotide-binding</keyword>
<dbReference type="InterPro" id="IPR015854">
    <property type="entry name" value="ABC_transpr_LolD-like"/>
</dbReference>